<keyword evidence="3" id="KW-0620">Polyamine biosynthesis</keyword>
<dbReference type="Pfam" id="PF17284">
    <property type="entry name" value="Spermine_synt_N"/>
    <property type="match status" value="1"/>
</dbReference>
<proteinExistence type="inferred from homology"/>
<dbReference type="Pfam" id="PF01564">
    <property type="entry name" value="Spermine_synth"/>
    <property type="match status" value="1"/>
</dbReference>
<evidence type="ECO:0000259" key="4">
    <source>
        <dbReference type="PROSITE" id="PS51006"/>
    </source>
</evidence>
<sequence length="133" mass="15184">MEYKYEDILFSQSSKYQDVMIVDTLDHGRALILDGLVNLAEKDTSSYTQTLMFDHDFNDKEVLILGGGDGGLLKEILDHHSPRWVTMIELDEVVINAVKEHMPSVCGQYLDTFKGSNYEVIVGDAFDYMEKRI</sequence>
<comment type="similarity">
    <text evidence="1">Belongs to the spermidine/spermine synthase family.</text>
</comment>
<evidence type="ECO:0000313" key="6">
    <source>
        <dbReference type="Proteomes" id="UP000595437"/>
    </source>
</evidence>
<dbReference type="PANTHER" id="PTHR46315">
    <property type="entry name" value="SPERMINE SYNTHASE"/>
    <property type="match status" value="1"/>
</dbReference>
<evidence type="ECO:0000256" key="1">
    <source>
        <dbReference type="ARBA" id="ARBA00007867"/>
    </source>
</evidence>
<dbReference type="PANTHER" id="PTHR46315:SF1">
    <property type="entry name" value="SPERMINE SYNTHASE"/>
    <property type="match status" value="1"/>
</dbReference>
<dbReference type="SUPFAM" id="SSF53335">
    <property type="entry name" value="S-adenosyl-L-methionine-dependent methyltransferases"/>
    <property type="match status" value="1"/>
</dbReference>
<dbReference type="InterPro" id="IPR037163">
    <property type="entry name" value="Spermidine_synt_N_sf"/>
</dbReference>
<dbReference type="AlphaFoldDB" id="A0A7T8KAT6"/>
<accession>A0A7T8KAT6</accession>
<dbReference type="GO" id="GO:0006597">
    <property type="term" value="P:spermine biosynthetic process"/>
    <property type="evidence" value="ECO:0007669"/>
    <property type="project" value="InterPro"/>
</dbReference>
<dbReference type="InterPro" id="IPR029063">
    <property type="entry name" value="SAM-dependent_MTases_sf"/>
</dbReference>
<dbReference type="EMBL" id="CP045892">
    <property type="protein sequence ID" value="QQP52554.1"/>
    <property type="molecule type" value="Genomic_DNA"/>
</dbReference>
<evidence type="ECO:0000256" key="3">
    <source>
        <dbReference type="PROSITE-ProRule" id="PRU00354"/>
    </source>
</evidence>
<protein>
    <submittedName>
        <fullName evidence="5">Spermine synthaselike</fullName>
    </submittedName>
</protein>
<dbReference type="PROSITE" id="PS01330">
    <property type="entry name" value="PABS_1"/>
    <property type="match status" value="1"/>
</dbReference>
<dbReference type="InterPro" id="IPR035246">
    <property type="entry name" value="Spermidine_synt_N"/>
</dbReference>
<dbReference type="OrthoDB" id="5953636at2759"/>
<feature type="non-terminal residue" evidence="5">
    <location>
        <position position="133"/>
    </location>
</feature>
<name>A0A7T8KAT6_CALRO</name>
<dbReference type="Gene3D" id="3.40.50.150">
    <property type="entry name" value="Vaccinia Virus protein VP39"/>
    <property type="match status" value="1"/>
</dbReference>
<gene>
    <name evidence="5" type="ORF">FKW44_004740</name>
</gene>
<reference evidence="6" key="1">
    <citation type="submission" date="2021-01" db="EMBL/GenBank/DDBJ databases">
        <title>Caligus Genome Assembly.</title>
        <authorList>
            <person name="Gallardo-Escarate C."/>
        </authorList>
    </citation>
    <scope>NUCLEOTIDE SEQUENCE [LARGE SCALE GENOMIC DNA]</scope>
</reference>
<keyword evidence="6" id="KW-1185">Reference proteome</keyword>
<evidence type="ECO:0000256" key="2">
    <source>
        <dbReference type="ARBA" id="ARBA00022679"/>
    </source>
</evidence>
<evidence type="ECO:0000313" key="5">
    <source>
        <dbReference type="EMBL" id="QQP52554.1"/>
    </source>
</evidence>
<feature type="domain" description="PABS" evidence="4">
    <location>
        <begin position="1"/>
        <end position="133"/>
    </location>
</feature>
<dbReference type="GO" id="GO:0016768">
    <property type="term" value="F:spermine synthase activity"/>
    <property type="evidence" value="ECO:0007669"/>
    <property type="project" value="InterPro"/>
</dbReference>
<dbReference type="InterPro" id="IPR030374">
    <property type="entry name" value="PABS"/>
</dbReference>
<dbReference type="PROSITE" id="PS51006">
    <property type="entry name" value="PABS_2"/>
    <property type="match status" value="1"/>
</dbReference>
<dbReference type="Gene3D" id="2.30.140.10">
    <property type="entry name" value="Spermidine synthase, tetramerisation domain"/>
    <property type="match status" value="1"/>
</dbReference>
<dbReference type="Proteomes" id="UP000595437">
    <property type="component" value="Chromosome 3"/>
</dbReference>
<dbReference type="InterPro" id="IPR015576">
    <property type="entry name" value="Spermine_synthase_animal"/>
</dbReference>
<dbReference type="InterPro" id="IPR030373">
    <property type="entry name" value="PABS_CS"/>
</dbReference>
<keyword evidence="2 3" id="KW-0808">Transferase</keyword>
<comment type="caution">
    <text evidence="3">Lacks conserved residue(s) required for the propagation of feature annotation.</text>
</comment>
<organism evidence="5 6">
    <name type="scientific">Caligus rogercresseyi</name>
    <name type="common">Sea louse</name>
    <dbReference type="NCBI Taxonomy" id="217165"/>
    <lineage>
        <taxon>Eukaryota</taxon>
        <taxon>Metazoa</taxon>
        <taxon>Ecdysozoa</taxon>
        <taxon>Arthropoda</taxon>
        <taxon>Crustacea</taxon>
        <taxon>Multicrustacea</taxon>
        <taxon>Hexanauplia</taxon>
        <taxon>Copepoda</taxon>
        <taxon>Siphonostomatoida</taxon>
        <taxon>Caligidae</taxon>
        <taxon>Caligus</taxon>
    </lineage>
</organism>